<gene>
    <name evidence="5" type="ORF">ACHAWU_006443</name>
</gene>
<dbReference type="Pfam" id="PF12697">
    <property type="entry name" value="Abhydrolase_6"/>
    <property type="match status" value="1"/>
</dbReference>
<dbReference type="PANTHER" id="PTHR43798:SF14">
    <property type="entry name" value="SERINE HYDROLASE-LIKE PROTEIN DDB_G0286239"/>
    <property type="match status" value="1"/>
</dbReference>
<evidence type="ECO:0000256" key="2">
    <source>
        <dbReference type="ARBA" id="ARBA00022801"/>
    </source>
</evidence>
<evidence type="ECO:0000256" key="1">
    <source>
        <dbReference type="ARBA" id="ARBA00008645"/>
    </source>
</evidence>
<dbReference type="Proteomes" id="UP001530293">
    <property type="component" value="Unassembled WGS sequence"/>
</dbReference>
<feature type="domain" description="AB hydrolase-1" evidence="4">
    <location>
        <begin position="82"/>
        <end position="383"/>
    </location>
</feature>
<organism evidence="5 6">
    <name type="scientific">Discostella pseudostelligera</name>
    <dbReference type="NCBI Taxonomy" id="259834"/>
    <lineage>
        <taxon>Eukaryota</taxon>
        <taxon>Sar</taxon>
        <taxon>Stramenopiles</taxon>
        <taxon>Ochrophyta</taxon>
        <taxon>Bacillariophyta</taxon>
        <taxon>Coscinodiscophyceae</taxon>
        <taxon>Thalassiosirophycidae</taxon>
        <taxon>Stephanodiscales</taxon>
        <taxon>Stephanodiscaceae</taxon>
        <taxon>Discostella</taxon>
    </lineage>
</organism>
<dbReference type="SUPFAM" id="SSF53474">
    <property type="entry name" value="alpha/beta-Hydrolases"/>
    <property type="match status" value="1"/>
</dbReference>
<accession>A0ABD3N9V7</accession>
<dbReference type="InterPro" id="IPR050266">
    <property type="entry name" value="AB_hydrolase_sf"/>
</dbReference>
<dbReference type="Gene3D" id="3.40.50.1820">
    <property type="entry name" value="alpha/beta hydrolase"/>
    <property type="match status" value="1"/>
</dbReference>
<evidence type="ECO:0000259" key="4">
    <source>
        <dbReference type="Pfam" id="PF12697"/>
    </source>
</evidence>
<keyword evidence="2" id="KW-0378">Hydrolase</keyword>
<dbReference type="InterPro" id="IPR029058">
    <property type="entry name" value="AB_hydrolase_fold"/>
</dbReference>
<evidence type="ECO:0000313" key="6">
    <source>
        <dbReference type="Proteomes" id="UP001530293"/>
    </source>
</evidence>
<feature type="region of interest" description="Disordered" evidence="3">
    <location>
        <begin position="179"/>
        <end position="220"/>
    </location>
</feature>
<comment type="caution">
    <text evidence="5">The sequence shown here is derived from an EMBL/GenBank/DDBJ whole genome shotgun (WGS) entry which is preliminary data.</text>
</comment>
<comment type="similarity">
    <text evidence="1">Belongs to the AB hydrolase superfamily.</text>
</comment>
<name>A0ABD3N9V7_9STRA</name>
<dbReference type="InterPro" id="IPR000073">
    <property type="entry name" value="AB_hydrolase_1"/>
</dbReference>
<dbReference type="GO" id="GO:0016787">
    <property type="term" value="F:hydrolase activity"/>
    <property type="evidence" value="ECO:0007669"/>
    <property type="project" value="UniProtKB-KW"/>
</dbReference>
<evidence type="ECO:0000256" key="3">
    <source>
        <dbReference type="SAM" id="MobiDB-lite"/>
    </source>
</evidence>
<dbReference type="PANTHER" id="PTHR43798">
    <property type="entry name" value="MONOACYLGLYCEROL LIPASE"/>
    <property type="match status" value="1"/>
</dbReference>
<dbReference type="EMBL" id="JALLBG020000031">
    <property type="protein sequence ID" value="KAL3771066.1"/>
    <property type="molecule type" value="Genomic_DNA"/>
</dbReference>
<keyword evidence="6" id="KW-1185">Reference proteome</keyword>
<evidence type="ECO:0000313" key="5">
    <source>
        <dbReference type="EMBL" id="KAL3771066.1"/>
    </source>
</evidence>
<sequence length="468" mass="50337">MRFTPIIALLSNTSRGNRIRNISILRRSSTATLSSMIIATEKTFECSDGMSLATCHWTNANVDAPSPSPLSQSASSLPTRRILCLHGWLDNAASFHRLAPLLLDSSVSSSSTASSNDKVDGDGKISMGVPSTEIVALDFPGHGKSGHKSVDGPPQLLAEYAYYVAELVDALQWGNNEGADSAVSGSRTAMGNIKRNTDSLVNGEGKESPPSPSPATNNTSTATTQNKIILVGHSMGAGVATILCAAFPEWFSSLVLLEGGLVARNANDAARHVRAACQRRLKSNRTLFPNHRGGGSEEGIGFSPPPRAKVYNDLDVAIKARLSTTERMPGDQSLSYEAARELVLRATTPAAAMTTSTTTTDDLPSSLSSSESIVFRHDPRLQWPSLQYYTREQVEAFYHDVHASRIPVCCLSATDGWPVEAWAENLVKDVLNPVYRKQLSGSHHFHADPDSVHAVAENVLAFLEEQNL</sequence>
<dbReference type="AlphaFoldDB" id="A0ABD3N9V7"/>
<proteinExistence type="inferred from homology"/>
<reference evidence="5 6" key="1">
    <citation type="submission" date="2024-10" db="EMBL/GenBank/DDBJ databases">
        <title>Updated reference genomes for cyclostephanoid diatoms.</title>
        <authorList>
            <person name="Roberts W.R."/>
            <person name="Alverson A.J."/>
        </authorList>
    </citation>
    <scope>NUCLEOTIDE SEQUENCE [LARGE SCALE GENOMIC DNA]</scope>
    <source>
        <strain evidence="5 6">AJA232-27</strain>
    </source>
</reference>
<protein>
    <recommendedName>
        <fullName evidence="4">AB hydrolase-1 domain-containing protein</fullName>
    </recommendedName>
</protein>